<name>A0A941BDD4_9ACTN</name>
<dbReference type="CDD" id="cd07043">
    <property type="entry name" value="STAS_anti-anti-sigma_factors"/>
    <property type="match status" value="1"/>
</dbReference>
<dbReference type="Pfam" id="PF13466">
    <property type="entry name" value="STAS_2"/>
    <property type="match status" value="1"/>
</dbReference>
<evidence type="ECO:0000259" key="1">
    <source>
        <dbReference type="PROSITE" id="PS50801"/>
    </source>
</evidence>
<accession>A0A941BDD4</accession>
<dbReference type="EMBL" id="JAGPYQ010000004">
    <property type="protein sequence ID" value="MBQ0855687.1"/>
    <property type="molecule type" value="Genomic_DNA"/>
</dbReference>
<reference evidence="2 3" key="1">
    <citation type="submission" date="2021-04" db="EMBL/GenBank/DDBJ databases">
        <authorList>
            <person name="Tang X."/>
            <person name="Zhou X."/>
            <person name="Chen X."/>
            <person name="Cernava T."/>
            <person name="Zhang C."/>
        </authorList>
    </citation>
    <scope>NUCLEOTIDE SEQUENCE [LARGE SCALE GENOMIC DNA]</scope>
    <source>
        <strain evidence="2 3">BH-SS-21</strain>
        <plasmid evidence="2">p1</plasmid>
    </source>
</reference>
<dbReference type="InterPro" id="IPR058548">
    <property type="entry name" value="MlaB-like_STAS"/>
</dbReference>
<evidence type="ECO:0000313" key="2">
    <source>
        <dbReference type="EMBL" id="MBQ0855687.1"/>
    </source>
</evidence>
<dbReference type="PROSITE" id="PS50801">
    <property type="entry name" value="STAS"/>
    <property type="match status" value="1"/>
</dbReference>
<evidence type="ECO:0000313" key="3">
    <source>
        <dbReference type="Proteomes" id="UP000677413"/>
    </source>
</evidence>
<organism evidence="2 3">
    <name type="scientific">Streptomyces liliiviolaceus</name>
    <dbReference type="NCBI Taxonomy" id="2823109"/>
    <lineage>
        <taxon>Bacteria</taxon>
        <taxon>Bacillati</taxon>
        <taxon>Actinomycetota</taxon>
        <taxon>Actinomycetes</taxon>
        <taxon>Kitasatosporales</taxon>
        <taxon>Streptomycetaceae</taxon>
        <taxon>Streptomyces</taxon>
    </lineage>
</organism>
<geneLocation type="plasmid" evidence="2">
    <name>p1</name>
</geneLocation>
<comment type="caution">
    <text evidence="2">The sequence shown here is derived from an EMBL/GenBank/DDBJ whole genome shotgun (WGS) entry which is preliminary data.</text>
</comment>
<gene>
    <name evidence="2" type="ORF">J8N05_46880</name>
</gene>
<dbReference type="RefSeq" id="WP_210894635.1">
    <property type="nucleotide sequence ID" value="NZ_JAGPYQ010000004.1"/>
</dbReference>
<dbReference type="InterPro" id="IPR036513">
    <property type="entry name" value="STAS_dom_sf"/>
</dbReference>
<proteinExistence type="predicted"/>
<dbReference type="Gene3D" id="3.30.750.24">
    <property type="entry name" value="STAS domain"/>
    <property type="match status" value="1"/>
</dbReference>
<keyword evidence="2" id="KW-0614">Plasmid</keyword>
<dbReference type="SUPFAM" id="SSF52091">
    <property type="entry name" value="SpoIIaa-like"/>
    <property type="match status" value="1"/>
</dbReference>
<dbReference type="AlphaFoldDB" id="A0A941BDD4"/>
<sequence length="127" mass="13842">MSSPPGKSPVRLISEWTHLALVVLEGDLDADEDVELLDLAVQSAERSGKRVVVDLSGVTYLGSEAFNTLLMPLWRGRALPWLAGPLPRQLEQLLTVTGARQRFRVFPTLKEAAEAAGDSTPGRHPET</sequence>
<keyword evidence="3" id="KW-1185">Reference proteome</keyword>
<protein>
    <submittedName>
        <fullName evidence="2">STAS domain-containing protein</fullName>
    </submittedName>
</protein>
<dbReference type="Proteomes" id="UP000677413">
    <property type="component" value="Unassembled WGS sequence"/>
</dbReference>
<dbReference type="InterPro" id="IPR002645">
    <property type="entry name" value="STAS_dom"/>
</dbReference>
<feature type="domain" description="STAS" evidence="1">
    <location>
        <begin position="19"/>
        <end position="116"/>
    </location>
</feature>